<name>A0A0N0CFA8_9FLAO</name>
<dbReference type="EMBL" id="LGBR01000001">
    <property type="protein sequence ID" value="KOY51607.1"/>
    <property type="molecule type" value="Genomic_DNA"/>
</dbReference>
<organism evidence="1 2">
    <name type="scientific">Polaribacter dokdonensis DSW-5</name>
    <dbReference type="NCBI Taxonomy" id="1300348"/>
    <lineage>
        <taxon>Bacteria</taxon>
        <taxon>Pseudomonadati</taxon>
        <taxon>Bacteroidota</taxon>
        <taxon>Flavobacteriia</taxon>
        <taxon>Flavobacteriales</taxon>
        <taxon>Flavobacteriaceae</taxon>
    </lineage>
</organism>
<reference evidence="1 2" key="1">
    <citation type="submission" date="2015-07" db="EMBL/GenBank/DDBJ databases">
        <title>Genome of Polaribacter dokdonenesis DSW-5, isolated from seawater off Dokdo in Korea.</title>
        <authorList>
            <person name="Yoon K."/>
            <person name="Song J.Y."/>
            <person name="Kim J.F."/>
        </authorList>
    </citation>
    <scope>NUCLEOTIDE SEQUENCE [LARGE SCALE GENOMIC DNA]</scope>
    <source>
        <strain evidence="1 2">DSW-5</strain>
    </source>
</reference>
<protein>
    <submittedName>
        <fullName evidence="1">Uncharacterized protein</fullName>
    </submittedName>
</protein>
<dbReference type="OrthoDB" id="1450227at2"/>
<dbReference type="Proteomes" id="UP000037716">
    <property type="component" value="Unassembled WGS sequence"/>
</dbReference>
<dbReference type="AlphaFoldDB" id="A0A0N0CFA8"/>
<proteinExistence type="predicted"/>
<dbReference type="PATRIC" id="fig|1300348.6.peg.1166"/>
<comment type="caution">
    <text evidence="1">The sequence shown here is derived from an EMBL/GenBank/DDBJ whole genome shotgun (WGS) entry which is preliminary data.</text>
</comment>
<evidence type="ECO:0000313" key="2">
    <source>
        <dbReference type="Proteomes" id="UP000037716"/>
    </source>
</evidence>
<dbReference type="RefSeq" id="WP_157593839.1">
    <property type="nucleotide sequence ID" value="NZ_FNUE01000001.1"/>
</dbReference>
<evidence type="ECO:0000313" key="1">
    <source>
        <dbReference type="EMBL" id="KOY51607.1"/>
    </source>
</evidence>
<gene>
    <name evidence="1" type="ORF">I602_1167</name>
</gene>
<sequence>MAYGGMFQVDPSGKIVTEIDTFKELVPNASDRQAIADLMFNENKGNKDAKGTKCD</sequence>
<accession>A0A0N0CFA8</accession>